<evidence type="ECO:0000313" key="3">
    <source>
        <dbReference type="Proteomes" id="UP000823823"/>
    </source>
</evidence>
<comment type="caution">
    <text evidence="2">The sequence shown here is derived from an EMBL/GenBank/DDBJ whole genome shotgun (WGS) entry which is preliminary data.</text>
</comment>
<evidence type="ECO:0000256" key="1">
    <source>
        <dbReference type="SAM" id="MobiDB-lite"/>
    </source>
</evidence>
<dbReference type="EMBL" id="DWZH01000062">
    <property type="protein sequence ID" value="HJB10535.1"/>
    <property type="molecule type" value="Genomic_DNA"/>
</dbReference>
<reference evidence="2" key="2">
    <citation type="submission" date="2021-04" db="EMBL/GenBank/DDBJ databases">
        <authorList>
            <person name="Gilroy R."/>
        </authorList>
    </citation>
    <scope>NUCLEOTIDE SEQUENCE</scope>
    <source>
        <strain evidence="2">ChiHjej13B12-24818</strain>
    </source>
</reference>
<dbReference type="AlphaFoldDB" id="A0A9D2RNU6"/>
<dbReference type="Proteomes" id="UP000823823">
    <property type="component" value="Unassembled WGS sequence"/>
</dbReference>
<evidence type="ECO:0000313" key="2">
    <source>
        <dbReference type="EMBL" id="HJB10535.1"/>
    </source>
</evidence>
<accession>A0A9D2RNU6</accession>
<protein>
    <submittedName>
        <fullName evidence="2">Uncharacterized protein</fullName>
    </submittedName>
</protein>
<feature type="region of interest" description="Disordered" evidence="1">
    <location>
        <begin position="33"/>
        <end position="79"/>
    </location>
</feature>
<feature type="compositionally biased region" description="Low complexity" evidence="1">
    <location>
        <begin position="38"/>
        <end position="69"/>
    </location>
</feature>
<reference evidence="2" key="1">
    <citation type="journal article" date="2021" name="PeerJ">
        <title>Extensive microbial diversity within the chicken gut microbiome revealed by metagenomics and culture.</title>
        <authorList>
            <person name="Gilroy R."/>
            <person name="Ravi A."/>
            <person name="Getino M."/>
            <person name="Pursley I."/>
            <person name="Horton D.L."/>
            <person name="Alikhan N.F."/>
            <person name="Baker D."/>
            <person name="Gharbi K."/>
            <person name="Hall N."/>
            <person name="Watson M."/>
            <person name="Adriaenssens E.M."/>
            <person name="Foster-Nyarko E."/>
            <person name="Jarju S."/>
            <person name="Secka A."/>
            <person name="Antonio M."/>
            <person name="Oren A."/>
            <person name="Chaudhuri R.R."/>
            <person name="La Ragione R."/>
            <person name="Hildebrand F."/>
            <person name="Pallen M.J."/>
        </authorList>
    </citation>
    <scope>NUCLEOTIDE SEQUENCE</scope>
    <source>
        <strain evidence="2">ChiHjej13B12-24818</strain>
    </source>
</reference>
<name>A0A9D2RNU6_9MICO</name>
<gene>
    <name evidence="2" type="ORF">H9786_08390</name>
</gene>
<proteinExistence type="predicted"/>
<organism evidence="2 3">
    <name type="scientific">Candidatus Brachybacterium merdavium</name>
    <dbReference type="NCBI Taxonomy" id="2838513"/>
    <lineage>
        <taxon>Bacteria</taxon>
        <taxon>Bacillati</taxon>
        <taxon>Actinomycetota</taxon>
        <taxon>Actinomycetes</taxon>
        <taxon>Micrococcales</taxon>
        <taxon>Dermabacteraceae</taxon>
        <taxon>Brachybacterium</taxon>
    </lineage>
</organism>
<sequence length="327" mass="35434">MALVALGCIGAMVLVVGGGITFLALNQSGGEEVAAPLESESATTEPTSATETDSETDSPSSSAAETTEPPEFEVLSPIDRPQGDADDIWAVLEDNPLTDGSLPALGSCDLPETPVEHSAEELQAVLDAAGDCLNQLWATASSDRGLPWHSPEIVVYSWPDVPTSSCEEDTFEEDFPRVCNLDYTIYWPEDYGRGAEQTDPELVAPAYLWDLSYMYMIRVAWDSSVGAYYSGLDGLVGKDEDLGPEVWRRYNLQMHCLSAAATMQVPEQSRPPQEFRDALTDENNWSAGDPPRSIEPSSRVHWLAEGFGSDGELSVCNTWEADADLVA</sequence>